<dbReference type="Pfam" id="PF13738">
    <property type="entry name" value="Pyr_redox_3"/>
    <property type="match status" value="1"/>
</dbReference>
<evidence type="ECO:0008006" key="6">
    <source>
        <dbReference type="Google" id="ProtNLM"/>
    </source>
</evidence>
<accession>A0ABR1KSY9</accession>
<dbReference type="PANTHER" id="PTHR23023">
    <property type="entry name" value="DIMETHYLANILINE MONOOXYGENASE"/>
    <property type="match status" value="1"/>
</dbReference>
<name>A0ABR1KSY9_9PEZI</name>
<evidence type="ECO:0000256" key="3">
    <source>
        <dbReference type="ARBA" id="ARBA00023002"/>
    </source>
</evidence>
<dbReference type="Gene3D" id="3.50.50.60">
    <property type="entry name" value="FAD/NAD(P)-binding domain"/>
    <property type="match status" value="1"/>
</dbReference>
<evidence type="ECO:0000256" key="2">
    <source>
        <dbReference type="ARBA" id="ARBA00022827"/>
    </source>
</evidence>
<dbReference type="SUPFAM" id="SSF51905">
    <property type="entry name" value="FAD/NAD(P)-binding domain"/>
    <property type="match status" value="1"/>
</dbReference>
<proteinExistence type="predicted"/>
<dbReference type="EMBL" id="JBBPHU010000005">
    <property type="protein sequence ID" value="KAK7517906.1"/>
    <property type="molecule type" value="Genomic_DNA"/>
</dbReference>
<keyword evidence="3" id="KW-0560">Oxidoreductase</keyword>
<dbReference type="InterPro" id="IPR036188">
    <property type="entry name" value="FAD/NAD-bd_sf"/>
</dbReference>
<keyword evidence="5" id="KW-1185">Reference proteome</keyword>
<comment type="caution">
    <text evidence="4">The sequence shown here is derived from an EMBL/GenBank/DDBJ whole genome shotgun (WGS) entry which is preliminary data.</text>
</comment>
<dbReference type="InterPro" id="IPR050346">
    <property type="entry name" value="FMO-like"/>
</dbReference>
<dbReference type="Proteomes" id="UP001363622">
    <property type="component" value="Unassembled WGS sequence"/>
</dbReference>
<evidence type="ECO:0000313" key="4">
    <source>
        <dbReference type="EMBL" id="KAK7517906.1"/>
    </source>
</evidence>
<protein>
    <recommendedName>
        <fullName evidence="6">FAD/NAD(P)-binding domain-containing protein</fullName>
    </recommendedName>
</protein>
<gene>
    <name evidence="4" type="ORF">IWZ03DRAFT_184298</name>
</gene>
<sequence length="646" mass="72017">MLPQSALQTEVDVVVIGAGFGGLGAAKAYLQCAPETNLVILDTYPTIGGVWSQDRIYPTLRSNNQLGTLELPDYPMHDGFGVAPRCHIPGKVVHKYLCEYSDNFGLTGRIRFNSKALSAEKQDDGRWKLHIVPTETDVGGREYELFCNKLIVATGLTSRPEAVHYKGEEDFNAPILNSAALATEGVRLTKETPEHDRQVTILGGSKSAYDSVYMFASNGFQVNWVIRKSGYGPTWMAPPHIKIPGGSLWTEMVPLTRILTWFSPCIWAQGDSWARRFLQGTRLGRFFVRKFFERLGSDVVNQSGLTSHPELQKLIPDENVMWFGTSLAILNYDTPIHDFIRNGSVQIYREDVTHLSEHTINLADGTRLTSPGGLITATNWQWAPNLDIRPAHLHAELGIPSASYTAAQTKFWSKLDAEADRHILQRFPILNEAPKPLAAAAAAAAAAAPPTATATTTATITVDGDTMKTGITTTTMEIFPPPPSPDAHLMNKKPRMQPFRLYRFLAPPGLTATGDRSLVFQGYVANLLNQVRNEVTGLWAYAYLNNSLAADDNDALSTDPTRVYKETALQTRFCRLRYPFGYGDRFPDFVWEQLPYFDLLLSDLGLEHRRKGGWWSEWTSPYRQADYRGVTREWLEMRAAKGKLGA</sequence>
<evidence type="ECO:0000256" key="1">
    <source>
        <dbReference type="ARBA" id="ARBA00022630"/>
    </source>
</evidence>
<keyword evidence="2" id="KW-0274">FAD</keyword>
<organism evidence="4 5">
    <name type="scientific">Phyllosticta citriasiana</name>
    <dbReference type="NCBI Taxonomy" id="595635"/>
    <lineage>
        <taxon>Eukaryota</taxon>
        <taxon>Fungi</taxon>
        <taxon>Dikarya</taxon>
        <taxon>Ascomycota</taxon>
        <taxon>Pezizomycotina</taxon>
        <taxon>Dothideomycetes</taxon>
        <taxon>Dothideomycetes incertae sedis</taxon>
        <taxon>Botryosphaeriales</taxon>
        <taxon>Phyllostictaceae</taxon>
        <taxon>Phyllosticta</taxon>
    </lineage>
</organism>
<keyword evidence="1" id="KW-0285">Flavoprotein</keyword>
<reference evidence="4 5" key="1">
    <citation type="submission" date="2024-04" db="EMBL/GenBank/DDBJ databases">
        <title>Phyllosticta paracitricarpa is synonymous to the EU quarantine fungus P. citricarpa based on phylogenomic analyses.</title>
        <authorList>
            <consortium name="Lawrence Berkeley National Laboratory"/>
            <person name="Van Ingen-Buijs V.A."/>
            <person name="Van Westerhoven A.C."/>
            <person name="Haridas S."/>
            <person name="Skiadas P."/>
            <person name="Martin F."/>
            <person name="Groenewald J.Z."/>
            <person name="Crous P.W."/>
            <person name="Seidl M.F."/>
        </authorList>
    </citation>
    <scope>NUCLEOTIDE SEQUENCE [LARGE SCALE GENOMIC DNA]</scope>
    <source>
        <strain evidence="4 5">CBS 123371</strain>
    </source>
</reference>
<evidence type="ECO:0000313" key="5">
    <source>
        <dbReference type="Proteomes" id="UP001363622"/>
    </source>
</evidence>